<dbReference type="Gene3D" id="3.40.50.2300">
    <property type="match status" value="1"/>
</dbReference>
<feature type="signal peptide" evidence="1">
    <location>
        <begin position="1"/>
        <end position="24"/>
    </location>
</feature>
<feature type="chain" id="PRO_5035879870" description="Cystatin domain-containing protein" evidence="1">
    <location>
        <begin position="25"/>
        <end position="132"/>
    </location>
</feature>
<evidence type="ECO:0000313" key="3">
    <source>
        <dbReference type="Proteomes" id="UP000494165"/>
    </source>
</evidence>
<dbReference type="Proteomes" id="UP000494165">
    <property type="component" value="Unassembled WGS sequence"/>
</dbReference>
<keyword evidence="3" id="KW-1185">Reference proteome</keyword>
<evidence type="ECO:0000256" key="1">
    <source>
        <dbReference type="SAM" id="SignalP"/>
    </source>
</evidence>
<protein>
    <recommendedName>
        <fullName evidence="4">Cystatin domain-containing protein</fullName>
    </recommendedName>
</protein>
<keyword evidence="1" id="KW-0732">Signal</keyword>
<dbReference type="OrthoDB" id="5984008at2759"/>
<dbReference type="AlphaFoldDB" id="A0A8S1DRX3"/>
<reference evidence="2 3" key="1">
    <citation type="submission" date="2020-04" db="EMBL/GenBank/DDBJ databases">
        <authorList>
            <person name="Alioto T."/>
            <person name="Alioto T."/>
            <person name="Gomez Garrido J."/>
        </authorList>
    </citation>
    <scope>NUCLEOTIDE SEQUENCE [LARGE SCALE GENOMIC DNA]</scope>
</reference>
<comment type="caution">
    <text evidence="2">The sequence shown here is derived from an EMBL/GenBank/DDBJ whole genome shotgun (WGS) entry which is preliminary data.</text>
</comment>
<organism evidence="2 3">
    <name type="scientific">Cloeon dipterum</name>
    <dbReference type="NCBI Taxonomy" id="197152"/>
    <lineage>
        <taxon>Eukaryota</taxon>
        <taxon>Metazoa</taxon>
        <taxon>Ecdysozoa</taxon>
        <taxon>Arthropoda</taxon>
        <taxon>Hexapoda</taxon>
        <taxon>Insecta</taxon>
        <taxon>Pterygota</taxon>
        <taxon>Palaeoptera</taxon>
        <taxon>Ephemeroptera</taxon>
        <taxon>Pisciforma</taxon>
        <taxon>Baetidae</taxon>
        <taxon>Cloeon</taxon>
    </lineage>
</organism>
<evidence type="ECO:0008006" key="4">
    <source>
        <dbReference type="Google" id="ProtNLM"/>
    </source>
</evidence>
<proteinExistence type="predicted"/>
<sequence>MSHCCALLLLLLPLLAMIVVVVSALPPVIRIGAIFTEDQKDSSTELAFKYAVYRINKEKTILPNTTLVYDIQYVPKDDSFRTSKKGTWQARVWIARSGPRWLAGWLAGMRLQAEFLDKECEISRLQTPWLEK</sequence>
<dbReference type="EMBL" id="CADEPI010000379">
    <property type="protein sequence ID" value="CAB3384932.1"/>
    <property type="molecule type" value="Genomic_DNA"/>
</dbReference>
<gene>
    <name evidence="2" type="ORF">CLODIP_2_CD03866</name>
</gene>
<accession>A0A8S1DRX3</accession>
<name>A0A8S1DRX3_9INSE</name>
<dbReference type="SUPFAM" id="SSF53822">
    <property type="entry name" value="Periplasmic binding protein-like I"/>
    <property type="match status" value="1"/>
</dbReference>
<evidence type="ECO:0000313" key="2">
    <source>
        <dbReference type="EMBL" id="CAB3384932.1"/>
    </source>
</evidence>
<dbReference type="InterPro" id="IPR028082">
    <property type="entry name" value="Peripla_BP_I"/>
</dbReference>